<dbReference type="Gene3D" id="3.60.15.10">
    <property type="entry name" value="Ribonuclease Z/Hydroxyacylglutathione hydrolase-like"/>
    <property type="match status" value="1"/>
</dbReference>
<evidence type="ECO:0000313" key="2">
    <source>
        <dbReference type="Proteomes" id="UP001324185"/>
    </source>
</evidence>
<dbReference type="EMBL" id="CP140158">
    <property type="protein sequence ID" value="WQG84427.1"/>
    <property type="molecule type" value="Genomic_DNA"/>
</dbReference>
<evidence type="ECO:0000313" key="1">
    <source>
        <dbReference type="EMBL" id="WQG84427.1"/>
    </source>
</evidence>
<name>A0ABZ0X1G4_9GAMM</name>
<sequence>MTAKITFFPVDNGDMTLIKLADKKGTSLLIDCKIRTAADDSKDNTPDVGKHLRDRINIDEMNRPYVDAMLLTHPDEDHCLGLRTHFWLGSIDDYPDDFKPQNEKRIIIHELWSSPMVFRRASKKHVLCDDAKAFNSEVKRRVKVNKESGFNVADGDRVLILGEDENGKTDKLQPILIRNGTEFKGINKTAIEYLSSTLIAPISKQDDESEAILSKNNSSVIISFKIKSNIHSQGISTFLCGGDADVTIWERVADEYAPSDLAYDLLLAPHHCSWRSLSHESWSDKGEDATVSPKAKKALENANYGAFIVSSSKPILDDKNDPPCIRAKREYREILGTSGIFKCTGEEPNKLKPKPLDIETTTSGFKIAVVTSSAASVLSCSPPRAGTWK</sequence>
<reference evidence="1 2" key="1">
    <citation type="submission" date="2023-11" db="EMBL/GenBank/DDBJ databases">
        <title>MicrobeMod: A computational toolkit for identifying prokaryotic methylation and restriction-modification with nanopore sequencing.</title>
        <authorList>
            <person name="Crits-Christoph A."/>
            <person name="Kang S.C."/>
            <person name="Lee H."/>
            <person name="Ostrov N."/>
        </authorList>
    </citation>
    <scope>NUCLEOTIDE SEQUENCE [LARGE SCALE GENOMIC DNA]</scope>
    <source>
        <strain evidence="1 2">DSMZ 16071</strain>
    </source>
</reference>
<dbReference type="InterPro" id="IPR036866">
    <property type="entry name" value="RibonucZ/Hydroxyglut_hydro"/>
</dbReference>
<keyword evidence="2" id="KW-1185">Reference proteome</keyword>
<organism evidence="1 2">
    <name type="scientific">Kangiella aquimarina</name>
    <dbReference type="NCBI Taxonomy" id="261965"/>
    <lineage>
        <taxon>Bacteria</taxon>
        <taxon>Pseudomonadati</taxon>
        <taxon>Pseudomonadota</taxon>
        <taxon>Gammaproteobacteria</taxon>
        <taxon>Kangiellales</taxon>
        <taxon>Kangiellaceae</taxon>
        <taxon>Kangiella</taxon>
    </lineage>
</organism>
<gene>
    <name evidence="1" type="ORF">SR900_08110</name>
</gene>
<dbReference type="SUPFAM" id="SSF56281">
    <property type="entry name" value="Metallo-hydrolase/oxidoreductase"/>
    <property type="match status" value="1"/>
</dbReference>
<protein>
    <submittedName>
        <fullName evidence="1">Metallohydrolase</fullName>
    </submittedName>
</protein>
<proteinExistence type="predicted"/>
<dbReference type="RefSeq" id="WP_018624896.1">
    <property type="nucleotide sequence ID" value="NZ_CP140158.1"/>
</dbReference>
<dbReference type="Proteomes" id="UP001324185">
    <property type="component" value="Chromosome"/>
</dbReference>
<accession>A0ABZ0X1G4</accession>